<feature type="transmembrane region" description="Helical" evidence="1">
    <location>
        <begin position="88"/>
        <end position="110"/>
    </location>
</feature>
<proteinExistence type="predicted"/>
<name>A0A1B0AHQ8_GLOPL</name>
<keyword evidence="1" id="KW-1133">Transmembrane helix</keyword>
<dbReference type="AlphaFoldDB" id="A0A1B0AHQ8"/>
<feature type="transmembrane region" description="Helical" evidence="1">
    <location>
        <begin position="12"/>
        <end position="30"/>
    </location>
</feature>
<evidence type="ECO:0000256" key="1">
    <source>
        <dbReference type="SAM" id="Phobius"/>
    </source>
</evidence>
<evidence type="ECO:0000313" key="2">
    <source>
        <dbReference type="EnsemblMetazoa" id="GPAI046165-PA"/>
    </source>
</evidence>
<protein>
    <submittedName>
        <fullName evidence="2">Uncharacterized protein</fullName>
    </submittedName>
</protein>
<dbReference type="EnsemblMetazoa" id="GPAI046165-RA">
    <property type="protein sequence ID" value="GPAI046165-PA"/>
    <property type="gene ID" value="GPAI046165"/>
</dbReference>
<accession>A0A1B0AHQ8</accession>
<organism evidence="2 3">
    <name type="scientific">Glossina pallidipes</name>
    <name type="common">Tsetse fly</name>
    <dbReference type="NCBI Taxonomy" id="7398"/>
    <lineage>
        <taxon>Eukaryota</taxon>
        <taxon>Metazoa</taxon>
        <taxon>Ecdysozoa</taxon>
        <taxon>Arthropoda</taxon>
        <taxon>Hexapoda</taxon>
        <taxon>Insecta</taxon>
        <taxon>Pterygota</taxon>
        <taxon>Neoptera</taxon>
        <taxon>Endopterygota</taxon>
        <taxon>Diptera</taxon>
        <taxon>Brachycera</taxon>
        <taxon>Muscomorpha</taxon>
        <taxon>Hippoboscoidea</taxon>
        <taxon>Glossinidae</taxon>
        <taxon>Glossina</taxon>
    </lineage>
</organism>
<keyword evidence="3" id="KW-1185">Reference proteome</keyword>
<keyword evidence="1" id="KW-0812">Transmembrane</keyword>
<dbReference type="VEuPathDB" id="VectorBase:GPAI046165"/>
<keyword evidence="1" id="KW-0472">Membrane</keyword>
<reference evidence="3" key="1">
    <citation type="submission" date="2014-03" db="EMBL/GenBank/DDBJ databases">
        <authorList>
            <person name="Aksoy S."/>
            <person name="Warren W."/>
            <person name="Wilson R.K."/>
        </authorList>
    </citation>
    <scope>NUCLEOTIDE SEQUENCE [LARGE SCALE GENOMIC DNA]</scope>
    <source>
        <strain evidence="3">IAEA</strain>
    </source>
</reference>
<sequence>MDISVSQKGENIGAHQLTLFALVYFLAGVSRDDVYAHVHLDCRAAWLYTSSTGTDDMSVVRVPLYFRVLSSQHRRAHAAAIADDGPHAFAILVVAAAAAVVAAAAVAAGLHDVCP</sequence>
<evidence type="ECO:0000313" key="3">
    <source>
        <dbReference type="Proteomes" id="UP000092445"/>
    </source>
</evidence>
<reference evidence="2" key="2">
    <citation type="submission" date="2020-05" db="UniProtKB">
        <authorList>
            <consortium name="EnsemblMetazoa"/>
        </authorList>
    </citation>
    <scope>IDENTIFICATION</scope>
    <source>
        <strain evidence="2">IAEA</strain>
    </source>
</reference>
<dbReference type="Proteomes" id="UP000092445">
    <property type="component" value="Unassembled WGS sequence"/>
</dbReference>